<accession>A0AAD8B1G5</accession>
<name>A0AAD8B1G5_BIOPF</name>
<feature type="non-terminal residue" evidence="2">
    <location>
        <position position="1"/>
    </location>
</feature>
<keyword evidence="1" id="KW-0732">Signal</keyword>
<dbReference type="AlphaFoldDB" id="A0AAD8B1G5"/>
<proteinExistence type="predicted"/>
<comment type="caution">
    <text evidence="2">The sequence shown here is derived from an EMBL/GenBank/DDBJ whole genome shotgun (WGS) entry which is preliminary data.</text>
</comment>
<gene>
    <name evidence="2" type="ORF">Bpfe_024311</name>
</gene>
<dbReference type="EMBL" id="JASAOG010000168">
    <property type="protein sequence ID" value="KAK0046257.1"/>
    <property type="molecule type" value="Genomic_DNA"/>
</dbReference>
<dbReference type="Proteomes" id="UP001233172">
    <property type="component" value="Unassembled WGS sequence"/>
</dbReference>
<reference evidence="2" key="1">
    <citation type="journal article" date="2023" name="PLoS Negl. Trop. Dis.">
        <title>A genome sequence for Biomphalaria pfeifferi, the major vector snail for the human-infecting parasite Schistosoma mansoni.</title>
        <authorList>
            <person name="Bu L."/>
            <person name="Lu L."/>
            <person name="Laidemitt M.R."/>
            <person name="Zhang S.M."/>
            <person name="Mutuku M."/>
            <person name="Mkoji G."/>
            <person name="Steinauer M."/>
            <person name="Loker E.S."/>
        </authorList>
    </citation>
    <scope>NUCLEOTIDE SEQUENCE</scope>
    <source>
        <strain evidence="2">KasaAsao</strain>
    </source>
</reference>
<feature type="chain" id="PRO_5042295807" evidence="1">
    <location>
        <begin position="19"/>
        <end position="63"/>
    </location>
</feature>
<evidence type="ECO:0000256" key="1">
    <source>
        <dbReference type="SAM" id="SignalP"/>
    </source>
</evidence>
<protein>
    <submittedName>
        <fullName evidence="2">Multiple epidermal growth factor-like domains protein 11</fullName>
    </submittedName>
</protein>
<reference evidence="2" key="2">
    <citation type="submission" date="2023-04" db="EMBL/GenBank/DDBJ databases">
        <authorList>
            <person name="Bu L."/>
            <person name="Lu L."/>
            <person name="Laidemitt M.R."/>
            <person name="Zhang S.M."/>
            <person name="Mutuku M."/>
            <person name="Mkoji G."/>
            <person name="Steinauer M."/>
            <person name="Loker E.S."/>
        </authorList>
    </citation>
    <scope>NUCLEOTIDE SEQUENCE</scope>
    <source>
        <strain evidence="2">KasaAsao</strain>
        <tissue evidence="2">Whole Snail</tissue>
    </source>
</reference>
<organism evidence="2 3">
    <name type="scientific">Biomphalaria pfeifferi</name>
    <name type="common">Bloodfluke planorb</name>
    <name type="synonym">Freshwater snail</name>
    <dbReference type="NCBI Taxonomy" id="112525"/>
    <lineage>
        <taxon>Eukaryota</taxon>
        <taxon>Metazoa</taxon>
        <taxon>Spiralia</taxon>
        <taxon>Lophotrochozoa</taxon>
        <taxon>Mollusca</taxon>
        <taxon>Gastropoda</taxon>
        <taxon>Heterobranchia</taxon>
        <taxon>Euthyneura</taxon>
        <taxon>Panpulmonata</taxon>
        <taxon>Hygrophila</taxon>
        <taxon>Lymnaeoidea</taxon>
        <taxon>Planorbidae</taxon>
        <taxon>Biomphalaria</taxon>
    </lineage>
</organism>
<evidence type="ECO:0000313" key="2">
    <source>
        <dbReference type="EMBL" id="KAK0046257.1"/>
    </source>
</evidence>
<evidence type="ECO:0000313" key="3">
    <source>
        <dbReference type="Proteomes" id="UP001233172"/>
    </source>
</evidence>
<feature type="signal peptide" evidence="1">
    <location>
        <begin position="1"/>
        <end position="18"/>
    </location>
</feature>
<keyword evidence="3" id="KW-1185">Reference proteome</keyword>
<sequence length="63" mass="6734">MDAKVSVILLFVIKIATSEPGDSIVSKTAQRNVLVDPVTVLVENVTTAAMALVIHQLVMKEAD</sequence>